<sequence length="593" mass="65862">MAEEAALRQHYADLDVQLRQIGLRVRSVEGDGNCFFRAVSDQISGTSDSHGVYRKSTAEYMMLNQADFRDFIITDSYEDYVATLSQDGIYVDNDTILAFARMLGITVVIHQLNQQPISIPDCVTVSPPYHHDIAVKEVHVTYVPQHYNSLRWYDEDPDSTLPADIRKADFRQPPPSTERLSSRSSSPAVAPRPRMKTPKPPPNQRTFGSPNRRTSGSPSRRTSESPSRWTSESPSRRTSESPSRRTSGSLNRRTSESPNRRTSGSPNQRTSGSPNQRTSGSPRTLLEYTQFDREAAGSILKAERKSSPRRSRSPSEVASDVSEAGSFEDVWTQKDILTLAARTQTTPGRVLEVLQCVEYDEERAIALLDSERSVRSNANGRKGGGTSAHPSVLSASSCASGTAGTSPRQPEPAISRAANQSGKSQTAEVLNHPVTRLSIRNSISQTDERVRALAEEFGVSAARSRDVLQLVGFDRIAAGHILRLDRTTLARVADYRASREKSWREKTFDEHEMRKVTSQAGARSVRSRVTQTFETRGKTRETASQVQTPPAAVSTRKSEANVVSLKRKKRSTQKLGSSKRRSVIEKPRTSRRF</sequence>
<keyword evidence="4" id="KW-1185">Reference proteome</keyword>
<accession>A0A1W0X1N2</accession>
<dbReference type="EMBL" id="MTYJ01000023">
    <property type="protein sequence ID" value="OQV21366.1"/>
    <property type="molecule type" value="Genomic_DNA"/>
</dbReference>
<feature type="domain" description="OTU" evidence="2">
    <location>
        <begin position="23"/>
        <end position="137"/>
    </location>
</feature>
<evidence type="ECO:0000313" key="3">
    <source>
        <dbReference type="EMBL" id="OQV21366.1"/>
    </source>
</evidence>
<dbReference type="AlphaFoldDB" id="A0A1W0X1N2"/>
<proteinExistence type="predicted"/>
<feature type="compositionally biased region" description="Basic and acidic residues" evidence="1">
    <location>
        <begin position="234"/>
        <end position="243"/>
    </location>
</feature>
<comment type="caution">
    <text evidence="3">The sequence shown here is derived from an EMBL/GenBank/DDBJ whole genome shotgun (WGS) entry which is preliminary data.</text>
</comment>
<feature type="compositionally biased region" description="Low complexity" evidence="1">
    <location>
        <begin position="208"/>
        <end position="233"/>
    </location>
</feature>
<dbReference type="InterPro" id="IPR003323">
    <property type="entry name" value="OTU_dom"/>
</dbReference>
<evidence type="ECO:0000256" key="1">
    <source>
        <dbReference type="SAM" id="MobiDB-lite"/>
    </source>
</evidence>
<dbReference type="PANTHER" id="PTHR12419:SF7">
    <property type="entry name" value="OTU DOMAIN-CONTAINING PROTEIN 3"/>
    <property type="match status" value="1"/>
</dbReference>
<protein>
    <submittedName>
        <fullName evidence="3">OTU domain-containing protein 3</fullName>
    </submittedName>
</protein>
<dbReference type="InterPro" id="IPR050704">
    <property type="entry name" value="Peptidase_C85-like"/>
</dbReference>
<evidence type="ECO:0000313" key="4">
    <source>
        <dbReference type="Proteomes" id="UP000192578"/>
    </source>
</evidence>
<dbReference type="Gene3D" id="3.90.70.80">
    <property type="match status" value="1"/>
</dbReference>
<organism evidence="3 4">
    <name type="scientific">Hypsibius exemplaris</name>
    <name type="common">Freshwater tardigrade</name>
    <dbReference type="NCBI Taxonomy" id="2072580"/>
    <lineage>
        <taxon>Eukaryota</taxon>
        <taxon>Metazoa</taxon>
        <taxon>Ecdysozoa</taxon>
        <taxon>Tardigrada</taxon>
        <taxon>Eutardigrada</taxon>
        <taxon>Parachela</taxon>
        <taxon>Hypsibioidea</taxon>
        <taxon>Hypsibiidae</taxon>
        <taxon>Hypsibius</taxon>
    </lineage>
</organism>
<dbReference type="InterPro" id="IPR038765">
    <property type="entry name" value="Papain-like_cys_pep_sf"/>
</dbReference>
<feature type="compositionally biased region" description="Basic and acidic residues" evidence="1">
    <location>
        <begin position="582"/>
        <end position="593"/>
    </location>
</feature>
<dbReference type="Proteomes" id="UP000192578">
    <property type="component" value="Unassembled WGS sequence"/>
</dbReference>
<feature type="compositionally biased region" description="Polar residues" evidence="1">
    <location>
        <begin position="516"/>
        <end position="534"/>
    </location>
</feature>
<feature type="compositionally biased region" description="Low complexity" evidence="1">
    <location>
        <begin position="394"/>
        <end position="406"/>
    </location>
</feature>
<dbReference type="PROSITE" id="PS50802">
    <property type="entry name" value="OTU"/>
    <property type="match status" value="1"/>
</dbReference>
<feature type="region of interest" description="Disordered" evidence="1">
    <location>
        <begin position="515"/>
        <end position="593"/>
    </location>
</feature>
<feature type="region of interest" description="Disordered" evidence="1">
    <location>
        <begin position="165"/>
        <end position="324"/>
    </location>
</feature>
<feature type="compositionally biased region" description="Polar residues" evidence="1">
    <location>
        <begin position="260"/>
        <end position="282"/>
    </location>
</feature>
<dbReference type="OrthoDB" id="415023at2759"/>
<dbReference type="GO" id="GO:0004843">
    <property type="term" value="F:cysteine-type deubiquitinase activity"/>
    <property type="evidence" value="ECO:0007669"/>
    <property type="project" value="TreeGrafter"/>
</dbReference>
<feature type="region of interest" description="Disordered" evidence="1">
    <location>
        <begin position="375"/>
        <end position="433"/>
    </location>
</feature>
<reference evidence="4" key="1">
    <citation type="submission" date="2017-01" db="EMBL/GenBank/DDBJ databases">
        <title>Comparative genomics of anhydrobiosis in the tardigrade Hypsibius dujardini.</title>
        <authorList>
            <person name="Yoshida Y."/>
            <person name="Koutsovoulos G."/>
            <person name="Laetsch D."/>
            <person name="Stevens L."/>
            <person name="Kumar S."/>
            <person name="Horikawa D."/>
            <person name="Ishino K."/>
            <person name="Komine S."/>
            <person name="Tomita M."/>
            <person name="Blaxter M."/>
            <person name="Arakawa K."/>
        </authorList>
    </citation>
    <scope>NUCLEOTIDE SEQUENCE [LARGE SCALE GENOMIC DNA]</scope>
    <source>
        <strain evidence="4">Z151</strain>
    </source>
</reference>
<evidence type="ECO:0000259" key="2">
    <source>
        <dbReference type="PROSITE" id="PS50802"/>
    </source>
</evidence>
<feature type="compositionally biased region" description="Basic and acidic residues" evidence="1">
    <location>
        <begin position="290"/>
        <end position="306"/>
    </location>
</feature>
<feature type="compositionally biased region" description="Polar residues" evidence="1">
    <location>
        <begin position="417"/>
        <end position="428"/>
    </location>
</feature>
<feature type="compositionally biased region" description="Low complexity" evidence="1">
    <location>
        <begin position="177"/>
        <end position="192"/>
    </location>
</feature>
<dbReference type="GO" id="GO:0016579">
    <property type="term" value="P:protein deubiquitination"/>
    <property type="evidence" value="ECO:0007669"/>
    <property type="project" value="TreeGrafter"/>
</dbReference>
<dbReference type="SUPFAM" id="SSF54001">
    <property type="entry name" value="Cysteine proteinases"/>
    <property type="match status" value="1"/>
</dbReference>
<gene>
    <name evidence="3" type="ORF">BV898_04575</name>
</gene>
<dbReference type="PANTHER" id="PTHR12419">
    <property type="entry name" value="OTU DOMAIN CONTAINING PROTEIN"/>
    <property type="match status" value="1"/>
</dbReference>
<dbReference type="Pfam" id="PF02338">
    <property type="entry name" value="OTU"/>
    <property type="match status" value="1"/>
</dbReference>
<name>A0A1W0X1N2_HYPEX</name>
<feature type="compositionally biased region" description="Basic residues" evidence="1">
    <location>
        <begin position="565"/>
        <end position="581"/>
    </location>
</feature>